<keyword evidence="2" id="KW-1185">Reference proteome</keyword>
<proteinExistence type="predicted"/>
<accession>A0A6A4GZH7</accession>
<evidence type="ECO:0000313" key="1">
    <source>
        <dbReference type="EMBL" id="KAE9391349.1"/>
    </source>
</evidence>
<reference evidence="1" key="1">
    <citation type="journal article" date="2019" name="Environ. Microbiol.">
        <title>Fungal ecological strategies reflected in gene transcription - a case study of two litter decomposers.</title>
        <authorList>
            <person name="Barbi F."/>
            <person name="Kohler A."/>
            <person name="Barry K."/>
            <person name="Baskaran P."/>
            <person name="Daum C."/>
            <person name="Fauchery L."/>
            <person name="Ihrmark K."/>
            <person name="Kuo A."/>
            <person name="LaButti K."/>
            <person name="Lipzen A."/>
            <person name="Morin E."/>
            <person name="Grigoriev I.V."/>
            <person name="Henrissat B."/>
            <person name="Lindahl B."/>
            <person name="Martin F."/>
        </authorList>
    </citation>
    <scope>NUCLEOTIDE SEQUENCE</scope>
    <source>
        <strain evidence="1">JB14</strain>
    </source>
</reference>
<evidence type="ECO:0000313" key="2">
    <source>
        <dbReference type="Proteomes" id="UP000799118"/>
    </source>
</evidence>
<gene>
    <name evidence="1" type="ORF">BT96DRAFT_1001410</name>
</gene>
<organism evidence="1 2">
    <name type="scientific">Gymnopus androsaceus JB14</name>
    <dbReference type="NCBI Taxonomy" id="1447944"/>
    <lineage>
        <taxon>Eukaryota</taxon>
        <taxon>Fungi</taxon>
        <taxon>Dikarya</taxon>
        <taxon>Basidiomycota</taxon>
        <taxon>Agaricomycotina</taxon>
        <taxon>Agaricomycetes</taxon>
        <taxon>Agaricomycetidae</taxon>
        <taxon>Agaricales</taxon>
        <taxon>Marasmiineae</taxon>
        <taxon>Omphalotaceae</taxon>
        <taxon>Gymnopus</taxon>
    </lineage>
</organism>
<dbReference type="AlphaFoldDB" id="A0A6A4GZH7"/>
<sequence>MVALRDISNNVEIVISAQEDSFNKAVYWVKPKSKAPIETIITAQHLDPFRCGHIADKSYSTKLFLICSGKHAGQLGHAIIWGINDNIILKPVQHEAQTTGKKFKVRHFVEKPVNGPLLHVSKLICAHVPIMPDEEKAAKTASPIRQLQHIVKKQLLGMMLTNKENVLIGE</sequence>
<name>A0A6A4GZH7_9AGAR</name>
<dbReference type="EMBL" id="ML769627">
    <property type="protein sequence ID" value="KAE9391349.1"/>
    <property type="molecule type" value="Genomic_DNA"/>
</dbReference>
<dbReference type="Proteomes" id="UP000799118">
    <property type="component" value="Unassembled WGS sequence"/>
</dbReference>
<protein>
    <submittedName>
        <fullName evidence="1">Uncharacterized protein</fullName>
    </submittedName>
</protein>